<feature type="domain" description="NAD-dependent epimerase/dehydratase" evidence="1">
    <location>
        <begin position="5"/>
        <end position="227"/>
    </location>
</feature>
<dbReference type="Pfam" id="PF01370">
    <property type="entry name" value="Epimerase"/>
    <property type="match status" value="1"/>
</dbReference>
<dbReference type="Proteomes" id="UP001594351">
    <property type="component" value="Unassembled WGS sequence"/>
</dbReference>
<organism evidence="2 3">
    <name type="scientific">candidate division CSSED10-310 bacterium</name>
    <dbReference type="NCBI Taxonomy" id="2855610"/>
    <lineage>
        <taxon>Bacteria</taxon>
        <taxon>Bacteria division CSSED10-310</taxon>
    </lineage>
</organism>
<gene>
    <name evidence="2" type="ORF">ACFL27_19330</name>
</gene>
<dbReference type="InterPro" id="IPR001509">
    <property type="entry name" value="Epimerase_deHydtase"/>
</dbReference>
<dbReference type="PANTHER" id="PTHR43245:SF52">
    <property type="entry name" value="NAD-DEPENDENT EPIMERASE_DEHYDRATASE"/>
    <property type="match status" value="1"/>
</dbReference>
<reference evidence="2 3" key="1">
    <citation type="submission" date="2024-09" db="EMBL/GenBank/DDBJ databases">
        <title>Laminarin stimulates single cell rates of sulfate reduction while oxygen inhibits transcriptomic activity in coastal marine sediment.</title>
        <authorList>
            <person name="Lindsay M."/>
            <person name="Orcutt B."/>
            <person name="Emerson D."/>
            <person name="Stepanauskas R."/>
            <person name="D'Angelo T."/>
        </authorList>
    </citation>
    <scope>NUCLEOTIDE SEQUENCE [LARGE SCALE GENOMIC DNA]</scope>
    <source>
        <strain evidence="2">SAG AM-311-K15</strain>
    </source>
</reference>
<dbReference type="Gene3D" id="3.40.50.720">
    <property type="entry name" value="NAD(P)-binding Rossmann-like Domain"/>
    <property type="match status" value="1"/>
</dbReference>
<dbReference type="PANTHER" id="PTHR43245">
    <property type="entry name" value="BIFUNCTIONAL POLYMYXIN RESISTANCE PROTEIN ARNA"/>
    <property type="match status" value="1"/>
</dbReference>
<dbReference type="InterPro" id="IPR036291">
    <property type="entry name" value="NAD(P)-bd_dom_sf"/>
</dbReference>
<dbReference type="EMBL" id="JBHPBY010000302">
    <property type="protein sequence ID" value="MFC1852356.1"/>
    <property type="molecule type" value="Genomic_DNA"/>
</dbReference>
<sequence>MSALLISGASGYLGHRLMKYLEQQQIHQKLIGIDIQEPPTAYSRAQFVKADIRHPSLLKILKTNKVDTVIHLAFINDQRFDATTAHEMNVIGTMKMLNACAVAGVKKIIVASCSLVYGARFDNPNYLVEDSPLLANRSFHYASDKIEVENLCQQFLKRHPDIILILFRSCPFIGPDCNTFMAQLFKRPLVPLILGFNPLMQLIHVDDCLAAMVHFLNHEHSDIFNLAGDGTIPLRKAIRISGGVPLPFLTTFLYPVSELLWHLKLSVSPVEQLGYLKYQCTINNQKMKDVFDFRPCYSSEGALLDFVAFQRTEHVSADQQIQNKQFTMLSDSDNDFDELN</sequence>
<dbReference type="InterPro" id="IPR050177">
    <property type="entry name" value="Lipid_A_modif_metabolic_enz"/>
</dbReference>
<evidence type="ECO:0000313" key="3">
    <source>
        <dbReference type="Proteomes" id="UP001594351"/>
    </source>
</evidence>
<evidence type="ECO:0000313" key="2">
    <source>
        <dbReference type="EMBL" id="MFC1852356.1"/>
    </source>
</evidence>
<proteinExistence type="predicted"/>
<comment type="caution">
    <text evidence="2">The sequence shown here is derived from an EMBL/GenBank/DDBJ whole genome shotgun (WGS) entry which is preliminary data.</text>
</comment>
<protein>
    <submittedName>
        <fullName evidence="2">NAD-dependent epimerase/dehydratase family protein</fullName>
    </submittedName>
</protein>
<evidence type="ECO:0000259" key="1">
    <source>
        <dbReference type="Pfam" id="PF01370"/>
    </source>
</evidence>
<dbReference type="SUPFAM" id="SSF51735">
    <property type="entry name" value="NAD(P)-binding Rossmann-fold domains"/>
    <property type="match status" value="1"/>
</dbReference>
<name>A0ABV6Z1N5_UNCC1</name>
<keyword evidence="3" id="KW-1185">Reference proteome</keyword>
<accession>A0ABV6Z1N5</accession>